<feature type="transmembrane region" description="Helical" evidence="1">
    <location>
        <begin position="155"/>
        <end position="183"/>
    </location>
</feature>
<protein>
    <submittedName>
        <fullName evidence="2">Multisubunit Na+/H+ antiporter MnhE subunit</fullName>
    </submittedName>
</protein>
<sequence>MLPMLYYYHQYYHRSFRYVAPLAIYFIIILFIYWVVPTPVMDSYAITSTLLFIISAWLCYGFIDHEDETQQIVTFLHARSLTLLYTCKLLYIWLFTLPVSIIAMTYPILFNKFDHQPSFQEIGVAFASHELAALLGISLAAWFNQKLFKTGLMSFLGLGLVITISLAGQGIVTIMPAFLSWLIPPLRMIISLLSNYTNVSNTSLLTSLLSPLLYAIMLNVFFLVVMKRRKFESRGK</sequence>
<gene>
    <name evidence="2" type="ORF">J2Z66_008012</name>
</gene>
<name>A0ABS4J946_9BACL</name>
<keyword evidence="3" id="KW-1185">Reference proteome</keyword>
<evidence type="ECO:0000256" key="1">
    <source>
        <dbReference type="SAM" id="Phobius"/>
    </source>
</evidence>
<evidence type="ECO:0000313" key="3">
    <source>
        <dbReference type="Proteomes" id="UP001519287"/>
    </source>
</evidence>
<dbReference type="RefSeq" id="WP_209978714.1">
    <property type="nucleotide sequence ID" value="NZ_JAGGLB010000048.1"/>
</dbReference>
<organism evidence="2 3">
    <name type="scientific">Paenibacillus eucommiae</name>
    <dbReference type="NCBI Taxonomy" id="1355755"/>
    <lineage>
        <taxon>Bacteria</taxon>
        <taxon>Bacillati</taxon>
        <taxon>Bacillota</taxon>
        <taxon>Bacilli</taxon>
        <taxon>Bacillales</taxon>
        <taxon>Paenibacillaceae</taxon>
        <taxon>Paenibacillus</taxon>
    </lineage>
</organism>
<dbReference type="Proteomes" id="UP001519287">
    <property type="component" value="Unassembled WGS sequence"/>
</dbReference>
<proteinExistence type="predicted"/>
<accession>A0ABS4J946</accession>
<evidence type="ECO:0000313" key="2">
    <source>
        <dbReference type="EMBL" id="MBP1996366.1"/>
    </source>
</evidence>
<feature type="transmembrane region" description="Helical" evidence="1">
    <location>
        <begin position="122"/>
        <end position="143"/>
    </location>
</feature>
<comment type="caution">
    <text evidence="2">The sequence shown here is derived from an EMBL/GenBank/DDBJ whole genome shotgun (WGS) entry which is preliminary data.</text>
</comment>
<dbReference type="EMBL" id="JAGGLB010000048">
    <property type="protein sequence ID" value="MBP1996366.1"/>
    <property type="molecule type" value="Genomic_DNA"/>
</dbReference>
<keyword evidence="1" id="KW-0472">Membrane</keyword>
<feature type="transmembrane region" description="Helical" evidence="1">
    <location>
        <begin position="18"/>
        <end position="37"/>
    </location>
</feature>
<keyword evidence="1" id="KW-1133">Transmembrane helix</keyword>
<feature type="transmembrane region" description="Helical" evidence="1">
    <location>
        <begin position="43"/>
        <end position="63"/>
    </location>
</feature>
<keyword evidence="1" id="KW-0812">Transmembrane</keyword>
<reference evidence="2 3" key="1">
    <citation type="submission" date="2021-03" db="EMBL/GenBank/DDBJ databases">
        <title>Genomic Encyclopedia of Type Strains, Phase IV (KMG-IV): sequencing the most valuable type-strain genomes for metagenomic binning, comparative biology and taxonomic classification.</title>
        <authorList>
            <person name="Goeker M."/>
        </authorList>
    </citation>
    <scope>NUCLEOTIDE SEQUENCE [LARGE SCALE GENOMIC DNA]</scope>
    <source>
        <strain evidence="2 3">DSM 26048</strain>
    </source>
</reference>
<feature type="transmembrane region" description="Helical" evidence="1">
    <location>
        <begin position="89"/>
        <end position="110"/>
    </location>
</feature>
<feature type="transmembrane region" description="Helical" evidence="1">
    <location>
        <begin position="203"/>
        <end position="226"/>
    </location>
</feature>